<dbReference type="Proteomes" id="UP001556692">
    <property type="component" value="Unassembled WGS sequence"/>
</dbReference>
<evidence type="ECO:0000313" key="2">
    <source>
        <dbReference type="Proteomes" id="UP001556692"/>
    </source>
</evidence>
<protein>
    <submittedName>
        <fullName evidence="1">Uncharacterized protein</fullName>
    </submittedName>
</protein>
<evidence type="ECO:0000313" key="1">
    <source>
        <dbReference type="EMBL" id="MEX0408009.1"/>
    </source>
</evidence>
<comment type="caution">
    <text evidence="1">The sequence shown here is derived from an EMBL/GenBank/DDBJ whole genome shotgun (WGS) entry which is preliminary data.</text>
</comment>
<accession>A0ABV3SPY5</accession>
<name>A0ABV3SPY5_9HYPH</name>
<reference evidence="1 2" key="1">
    <citation type="submission" date="2024-05" db="EMBL/GenBank/DDBJ databases">
        <authorList>
            <person name="Jiang F."/>
        </authorList>
    </citation>
    <scope>NUCLEOTIDE SEQUENCE [LARGE SCALE GENOMIC DNA]</scope>
    <source>
        <strain evidence="1 2">LZ166</strain>
    </source>
</reference>
<keyword evidence="2" id="KW-1185">Reference proteome</keyword>
<proteinExistence type="predicted"/>
<organism evidence="1 2">
    <name type="scientific">Aquibium pacificus</name>
    <dbReference type="NCBI Taxonomy" id="3153579"/>
    <lineage>
        <taxon>Bacteria</taxon>
        <taxon>Pseudomonadati</taxon>
        <taxon>Pseudomonadota</taxon>
        <taxon>Alphaproteobacteria</taxon>
        <taxon>Hyphomicrobiales</taxon>
        <taxon>Phyllobacteriaceae</taxon>
        <taxon>Aquibium</taxon>
    </lineage>
</organism>
<gene>
    <name evidence="1" type="ORF">ABGN05_20325</name>
</gene>
<dbReference type="EMBL" id="JBDPGJ010000004">
    <property type="protein sequence ID" value="MEX0408009.1"/>
    <property type="molecule type" value="Genomic_DNA"/>
</dbReference>
<dbReference type="RefSeq" id="WP_367955864.1">
    <property type="nucleotide sequence ID" value="NZ_JBDPGJ010000004.1"/>
</dbReference>
<sequence length="98" mass="10758">MNDMQHLANEAARVANLTSKYRDGVGPLFLNMVSAFAHVLARFPVEDGPTIGVNIEANLLTVSFESDRRPEVFRVSRGSGEELVIERVSVGEGSEVRQ</sequence>